<feature type="region of interest" description="Disordered" evidence="1">
    <location>
        <begin position="89"/>
        <end position="137"/>
    </location>
</feature>
<keyword evidence="3" id="KW-1185">Reference proteome</keyword>
<feature type="region of interest" description="Disordered" evidence="1">
    <location>
        <begin position="1"/>
        <end position="48"/>
    </location>
</feature>
<organism evidence="2 3">
    <name type="scientific">Brassica napus</name>
    <name type="common">Rape</name>
    <dbReference type="NCBI Taxonomy" id="3708"/>
    <lineage>
        <taxon>Eukaryota</taxon>
        <taxon>Viridiplantae</taxon>
        <taxon>Streptophyta</taxon>
        <taxon>Embryophyta</taxon>
        <taxon>Tracheophyta</taxon>
        <taxon>Spermatophyta</taxon>
        <taxon>Magnoliopsida</taxon>
        <taxon>eudicotyledons</taxon>
        <taxon>Gunneridae</taxon>
        <taxon>Pentapetalae</taxon>
        <taxon>rosids</taxon>
        <taxon>malvids</taxon>
        <taxon>Brassicales</taxon>
        <taxon>Brassicaceae</taxon>
        <taxon>Brassiceae</taxon>
        <taxon>Brassica</taxon>
    </lineage>
</organism>
<evidence type="ECO:0000313" key="3">
    <source>
        <dbReference type="Proteomes" id="UP000824890"/>
    </source>
</evidence>
<comment type="caution">
    <text evidence="2">The sequence shown here is derived from an EMBL/GenBank/DDBJ whole genome shotgun (WGS) entry which is preliminary data.</text>
</comment>
<accession>A0ABQ7YPJ9</accession>
<sequence>MEEADTESEADKSVDATDIAADVETSSVHVAGRGKRKIQDEGAESRKKKFSLGDILRAQMASMESMFKERIGNMEIEVSQLREAISLRAEGSVPKSKTDEAAPKTKTAQAPAKKKVNQAQAQAPAKEKVLPKRKCRT</sequence>
<evidence type="ECO:0000256" key="1">
    <source>
        <dbReference type="SAM" id="MobiDB-lite"/>
    </source>
</evidence>
<proteinExistence type="predicted"/>
<name>A0ABQ7YPJ9_BRANA</name>
<evidence type="ECO:0000313" key="2">
    <source>
        <dbReference type="EMBL" id="KAH0869036.1"/>
    </source>
</evidence>
<gene>
    <name evidence="2" type="ORF">HID58_076058</name>
</gene>
<protein>
    <submittedName>
        <fullName evidence="2">Uncharacterized protein</fullName>
    </submittedName>
</protein>
<dbReference type="Proteomes" id="UP000824890">
    <property type="component" value="Unassembled WGS sequence"/>
</dbReference>
<dbReference type="EMBL" id="JAGKQM010000017">
    <property type="protein sequence ID" value="KAH0869036.1"/>
    <property type="molecule type" value="Genomic_DNA"/>
</dbReference>
<feature type="compositionally biased region" description="Low complexity" evidence="1">
    <location>
        <begin position="104"/>
        <end position="124"/>
    </location>
</feature>
<reference evidence="2 3" key="1">
    <citation type="submission" date="2021-05" db="EMBL/GenBank/DDBJ databases">
        <title>Genome Assembly of Synthetic Allotetraploid Brassica napus Reveals Homoeologous Exchanges between Subgenomes.</title>
        <authorList>
            <person name="Davis J.T."/>
        </authorList>
    </citation>
    <scope>NUCLEOTIDE SEQUENCE [LARGE SCALE GENOMIC DNA]</scope>
    <source>
        <strain evidence="3">cv. Da-Ae</strain>
        <tissue evidence="2">Seedling</tissue>
    </source>
</reference>